<feature type="domain" description="Fungal lipase-type" evidence="2">
    <location>
        <begin position="212"/>
        <end position="406"/>
    </location>
</feature>
<dbReference type="InterPro" id="IPR029058">
    <property type="entry name" value="AB_hydrolase_fold"/>
</dbReference>
<dbReference type="InterPro" id="IPR002921">
    <property type="entry name" value="Fungal_lipase-type"/>
</dbReference>
<evidence type="ECO:0000313" key="4">
    <source>
        <dbReference type="Proteomes" id="UP001058974"/>
    </source>
</evidence>
<evidence type="ECO:0000259" key="2">
    <source>
        <dbReference type="Pfam" id="PF01764"/>
    </source>
</evidence>
<sequence>MESQPRYLILRPENGGFTDLFTNALSGGDFNSFLDYSQFQSLPSSMSPTPTPTPDHRWVIFVSIFLRKLISFLSKPMDWTGRFLEFFLNLLSLNGYFFGLLRNFTHGKVVIPQRGSQTFISTIGHLDGRLDLKFATQGEFKPQLGNRALMDLCIMSSKLAYENPKLVQNVVTTRWKMHFVDFYDCWNDFQKQMSTQVFILCDKAKDANLILISFRGTEPFDADDWCTDFDYSWYEYPNAGKIHIGFLEALGLGNRDEPSSFYSNLQQKDANLMNSTNGVNVGANYSSGIDSDEDQSFTYDKTPQEKTAYDVVRSKLRSLLEEHKDAKFIVTGHSLGGALAILFPTVLVVHKEMEIMERLLGVYTFGQPRIGNRQLGRFMEPHLDRPVPKYFRVVYCNDIVPRLPYDDKTFLYRHFGECLYYNSHYVEKDVKEAPNRNFFGMRFILSQYLNAVWELIRCLTMGYVEGAEYKEGWFRILVRIIGLALPGFSAHCTTDYVNSIRLGKKSSPHMSSI</sequence>
<evidence type="ECO:0000313" key="3">
    <source>
        <dbReference type="EMBL" id="KAI5423641.1"/>
    </source>
</evidence>
<dbReference type="InterPro" id="IPR044819">
    <property type="entry name" value="OBL-like"/>
</dbReference>
<dbReference type="Proteomes" id="UP001058974">
    <property type="component" value="Chromosome 3"/>
</dbReference>
<dbReference type="PANTHER" id="PTHR46086">
    <property type="entry name" value="ALPHA/BETA-HYDROLASES SUPERFAMILY PROTEIN"/>
    <property type="match status" value="1"/>
</dbReference>
<gene>
    <name evidence="3" type="ORF">KIW84_030021</name>
</gene>
<keyword evidence="1" id="KW-0378">Hydrolase</keyword>
<dbReference type="Gramene" id="PSAT_LOCUS14803_t1">
    <property type="protein sequence ID" value="CAL5195104.1"/>
    <property type="gene ID" value="PSAT_LOCUS14803"/>
</dbReference>
<dbReference type="EMBL" id="JAMSHJ010000003">
    <property type="protein sequence ID" value="KAI5423641.1"/>
    <property type="molecule type" value="Genomic_DNA"/>
</dbReference>
<dbReference type="GO" id="GO:0006629">
    <property type="term" value="P:lipid metabolic process"/>
    <property type="evidence" value="ECO:0007669"/>
    <property type="project" value="InterPro"/>
</dbReference>
<dbReference type="Gene3D" id="3.40.50.1820">
    <property type="entry name" value="alpha/beta hydrolase"/>
    <property type="match status" value="1"/>
</dbReference>
<accession>A0A9D4XM37</accession>
<dbReference type="Pfam" id="PF01764">
    <property type="entry name" value="Lipase_3"/>
    <property type="match status" value="1"/>
</dbReference>
<dbReference type="SUPFAM" id="SSF53474">
    <property type="entry name" value="alpha/beta-Hydrolases"/>
    <property type="match status" value="1"/>
</dbReference>
<dbReference type="GO" id="GO:0004806">
    <property type="term" value="F:triacylglycerol lipase activity"/>
    <property type="evidence" value="ECO:0007669"/>
    <property type="project" value="InterPro"/>
</dbReference>
<dbReference type="CDD" id="cd00519">
    <property type="entry name" value="Lipase_3"/>
    <property type="match status" value="1"/>
</dbReference>
<proteinExistence type="predicted"/>
<evidence type="ECO:0000256" key="1">
    <source>
        <dbReference type="ARBA" id="ARBA00022801"/>
    </source>
</evidence>
<dbReference type="OrthoDB" id="438440at2759"/>
<organism evidence="3 4">
    <name type="scientific">Pisum sativum</name>
    <name type="common">Garden pea</name>
    <name type="synonym">Lathyrus oleraceus</name>
    <dbReference type="NCBI Taxonomy" id="3888"/>
    <lineage>
        <taxon>Eukaryota</taxon>
        <taxon>Viridiplantae</taxon>
        <taxon>Streptophyta</taxon>
        <taxon>Embryophyta</taxon>
        <taxon>Tracheophyta</taxon>
        <taxon>Spermatophyta</taxon>
        <taxon>Magnoliopsida</taxon>
        <taxon>eudicotyledons</taxon>
        <taxon>Gunneridae</taxon>
        <taxon>Pentapetalae</taxon>
        <taxon>rosids</taxon>
        <taxon>fabids</taxon>
        <taxon>Fabales</taxon>
        <taxon>Fabaceae</taxon>
        <taxon>Papilionoideae</taxon>
        <taxon>50 kb inversion clade</taxon>
        <taxon>NPAAA clade</taxon>
        <taxon>Hologalegina</taxon>
        <taxon>IRL clade</taxon>
        <taxon>Fabeae</taxon>
        <taxon>Lathyrus</taxon>
    </lineage>
</organism>
<reference evidence="3 4" key="1">
    <citation type="journal article" date="2022" name="Nat. Genet.">
        <title>Improved pea reference genome and pan-genome highlight genomic features and evolutionary characteristics.</title>
        <authorList>
            <person name="Yang T."/>
            <person name="Liu R."/>
            <person name="Luo Y."/>
            <person name="Hu S."/>
            <person name="Wang D."/>
            <person name="Wang C."/>
            <person name="Pandey M.K."/>
            <person name="Ge S."/>
            <person name="Xu Q."/>
            <person name="Li N."/>
            <person name="Li G."/>
            <person name="Huang Y."/>
            <person name="Saxena R.K."/>
            <person name="Ji Y."/>
            <person name="Li M."/>
            <person name="Yan X."/>
            <person name="He Y."/>
            <person name="Liu Y."/>
            <person name="Wang X."/>
            <person name="Xiang C."/>
            <person name="Varshney R.K."/>
            <person name="Ding H."/>
            <person name="Gao S."/>
            <person name="Zong X."/>
        </authorList>
    </citation>
    <scope>NUCLEOTIDE SEQUENCE [LARGE SCALE GENOMIC DNA]</scope>
    <source>
        <strain evidence="3 4">cv. Zhongwan 6</strain>
    </source>
</reference>
<keyword evidence="4" id="KW-1185">Reference proteome</keyword>
<dbReference type="PANTHER" id="PTHR46086:SF3">
    <property type="entry name" value="TRIACYLGLYCEROL LIPASE OBL1"/>
    <property type="match status" value="1"/>
</dbReference>
<name>A0A9D4XM37_PEA</name>
<comment type="caution">
    <text evidence="3">The sequence shown here is derived from an EMBL/GenBank/DDBJ whole genome shotgun (WGS) entry which is preliminary data.</text>
</comment>
<dbReference type="AlphaFoldDB" id="A0A9D4XM37"/>
<dbReference type="Gramene" id="Psat03G0002100-T1">
    <property type="protein sequence ID" value="KAI5423641.1"/>
    <property type="gene ID" value="KIW84_030021"/>
</dbReference>
<protein>
    <recommendedName>
        <fullName evidence="2">Fungal lipase-type domain-containing protein</fullName>
    </recommendedName>
</protein>